<dbReference type="InterPro" id="IPR050961">
    <property type="entry name" value="BolA/IbaG_stress_morph_reg"/>
</dbReference>
<dbReference type="PANTHER" id="PTHR46229:SF2">
    <property type="entry name" value="BOLA-LIKE PROTEIN 1"/>
    <property type="match status" value="1"/>
</dbReference>
<dbReference type="PANTHER" id="PTHR46229">
    <property type="entry name" value="BOLA TRANSCRIPTION REGULATOR"/>
    <property type="match status" value="1"/>
</dbReference>
<evidence type="ECO:0000256" key="2">
    <source>
        <dbReference type="ARBA" id="ARBA00023016"/>
    </source>
</evidence>
<feature type="region of interest" description="Disordered" evidence="6">
    <location>
        <begin position="87"/>
        <end position="106"/>
    </location>
</feature>
<proteinExistence type="inferred from homology"/>
<dbReference type="Proteomes" id="UP000235828">
    <property type="component" value="Chromosome A"/>
</dbReference>
<keyword evidence="2" id="KW-0346">Stress response</keyword>
<dbReference type="Pfam" id="PF01722">
    <property type="entry name" value="BolA"/>
    <property type="match status" value="1"/>
</dbReference>
<dbReference type="GO" id="GO:0006351">
    <property type="term" value="P:DNA-templated transcription"/>
    <property type="evidence" value="ECO:0007669"/>
    <property type="project" value="TreeGrafter"/>
</dbReference>
<dbReference type="GO" id="GO:0005829">
    <property type="term" value="C:cytosol"/>
    <property type="evidence" value="ECO:0007669"/>
    <property type="project" value="TreeGrafter"/>
</dbReference>
<dbReference type="PIRSF" id="PIRSF003113">
    <property type="entry name" value="BolA"/>
    <property type="match status" value="1"/>
</dbReference>
<dbReference type="InterPro" id="IPR036065">
    <property type="entry name" value="BolA-like_sf"/>
</dbReference>
<evidence type="ECO:0000256" key="3">
    <source>
        <dbReference type="ARBA" id="ARBA00059078"/>
    </source>
</evidence>
<dbReference type="SUPFAM" id="SSF82657">
    <property type="entry name" value="BolA-like"/>
    <property type="match status" value="1"/>
</dbReference>
<dbReference type="InterPro" id="IPR002634">
    <property type="entry name" value="BolA"/>
</dbReference>
<protein>
    <recommendedName>
        <fullName evidence="4">DNA-binding transcriptional regulator BolA</fullName>
    </recommendedName>
</protein>
<evidence type="ECO:0000313" key="7">
    <source>
        <dbReference type="EMBL" id="SON49467.1"/>
    </source>
</evidence>
<gene>
    <name evidence="7" type="primary">bolA</name>
    <name evidence="7" type="ORF">VTAP4600_A1488</name>
</gene>
<evidence type="ECO:0000256" key="4">
    <source>
        <dbReference type="ARBA" id="ARBA00074073"/>
    </source>
</evidence>
<evidence type="ECO:0000256" key="5">
    <source>
        <dbReference type="RuleBase" id="RU003860"/>
    </source>
</evidence>
<dbReference type="GO" id="GO:1990229">
    <property type="term" value="C:iron-sulfur cluster assembly complex"/>
    <property type="evidence" value="ECO:0007669"/>
    <property type="project" value="UniProtKB-ARBA"/>
</dbReference>
<dbReference type="EMBL" id="LT960611">
    <property type="protein sequence ID" value="SON49467.1"/>
    <property type="molecule type" value="Genomic_DNA"/>
</dbReference>
<name>A0A2N8ZC35_9VIBR</name>
<dbReference type="OrthoDB" id="9801469at2"/>
<accession>A0A2N8ZC35</accession>
<dbReference type="FunFam" id="3.30.300.90:FF:000001">
    <property type="entry name" value="Transcriptional regulator BolA"/>
    <property type="match status" value="1"/>
</dbReference>
<dbReference type="Gene3D" id="3.30.300.90">
    <property type="entry name" value="BolA-like"/>
    <property type="match status" value="1"/>
</dbReference>
<dbReference type="RefSeq" id="WP_102522129.1">
    <property type="nucleotide sequence ID" value="NZ_LT960611.1"/>
</dbReference>
<comment type="similarity">
    <text evidence="1 5">Belongs to the BolA/IbaG family.</text>
</comment>
<keyword evidence="8" id="KW-1185">Reference proteome</keyword>
<comment type="function">
    <text evidence="3">Transcriptional regulator that plays an important role in general stress response.</text>
</comment>
<dbReference type="KEGG" id="vta:A1488"/>
<sequence>MIQEIIETKLHFAFEPEHLDVNNESYMHNVPAGSESHFKVIIVSDAFESQRLIARHRQVNVALAEELENNIHALSIHTYTSKEWKELRDGAPESPMCMGGSNTPSN</sequence>
<reference evidence="7 8" key="1">
    <citation type="submission" date="2017-10" db="EMBL/GenBank/DDBJ databases">
        <authorList>
            <person name="Banno H."/>
            <person name="Chua N.-H."/>
        </authorList>
    </citation>
    <scope>NUCLEOTIDE SEQUENCE [LARGE SCALE GENOMIC DNA]</scope>
    <source>
        <strain evidence="7">Vibrio tapetis CECT4600</strain>
    </source>
</reference>
<evidence type="ECO:0000256" key="6">
    <source>
        <dbReference type="SAM" id="MobiDB-lite"/>
    </source>
</evidence>
<dbReference type="AlphaFoldDB" id="A0A2N8ZC35"/>
<evidence type="ECO:0000256" key="1">
    <source>
        <dbReference type="ARBA" id="ARBA00005578"/>
    </source>
</evidence>
<dbReference type="NCBIfam" id="NF008638">
    <property type="entry name" value="PRK11628.1"/>
    <property type="match status" value="1"/>
</dbReference>
<organism evidence="7 8">
    <name type="scientific">Vibrio tapetis subsp. tapetis</name>
    <dbReference type="NCBI Taxonomy" id="1671868"/>
    <lineage>
        <taxon>Bacteria</taxon>
        <taxon>Pseudomonadati</taxon>
        <taxon>Pseudomonadota</taxon>
        <taxon>Gammaproteobacteria</taxon>
        <taxon>Vibrionales</taxon>
        <taxon>Vibrionaceae</taxon>
        <taxon>Vibrio</taxon>
    </lineage>
</organism>
<evidence type="ECO:0000313" key="8">
    <source>
        <dbReference type="Proteomes" id="UP000235828"/>
    </source>
</evidence>